<dbReference type="Proteomes" id="UP001060215">
    <property type="component" value="Chromosome 6"/>
</dbReference>
<gene>
    <name evidence="1" type="ORF">LOK49_LG03G00106</name>
</gene>
<reference evidence="1 2" key="1">
    <citation type="journal article" date="2022" name="Plant J.">
        <title>Chromosome-level genome of Camellia lanceoleosa provides a valuable resource for understanding genome evolution and self-incompatibility.</title>
        <authorList>
            <person name="Gong W."/>
            <person name="Xiao S."/>
            <person name="Wang L."/>
            <person name="Liao Z."/>
            <person name="Chang Y."/>
            <person name="Mo W."/>
            <person name="Hu G."/>
            <person name="Li W."/>
            <person name="Zhao G."/>
            <person name="Zhu H."/>
            <person name="Hu X."/>
            <person name="Ji K."/>
            <person name="Xiang X."/>
            <person name="Song Q."/>
            <person name="Yuan D."/>
            <person name="Jin S."/>
            <person name="Zhang L."/>
        </authorList>
    </citation>
    <scope>NUCLEOTIDE SEQUENCE [LARGE SCALE GENOMIC DNA]</scope>
    <source>
        <strain evidence="1">SQ_2022a</strain>
    </source>
</reference>
<keyword evidence="2" id="KW-1185">Reference proteome</keyword>
<name>A0ACC0IH45_9ERIC</name>
<evidence type="ECO:0000313" key="1">
    <source>
        <dbReference type="EMBL" id="KAI8024054.1"/>
    </source>
</evidence>
<dbReference type="EMBL" id="CM045763">
    <property type="protein sequence ID" value="KAI8024054.1"/>
    <property type="molecule type" value="Genomic_DNA"/>
</dbReference>
<evidence type="ECO:0000313" key="2">
    <source>
        <dbReference type="Proteomes" id="UP001060215"/>
    </source>
</evidence>
<comment type="caution">
    <text evidence="1">The sequence shown here is derived from an EMBL/GenBank/DDBJ whole genome shotgun (WGS) entry which is preliminary data.</text>
</comment>
<proteinExistence type="predicted"/>
<protein>
    <submittedName>
        <fullName evidence="1">Signal peptidase complex subunit 1</fullName>
    </submittedName>
</protein>
<sequence>MDWQGQKLVEHLMQILLVAFAVMAITMGYALGSFQTMLLIYASGVVITTLITVPNWPFFNRNPLKWLDPSEAEKHSKMQIVDSSSKKKISKK</sequence>
<organism evidence="1 2">
    <name type="scientific">Camellia lanceoleosa</name>
    <dbReference type="NCBI Taxonomy" id="1840588"/>
    <lineage>
        <taxon>Eukaryota</taxon>
        <taxon>Viridiplantae</taxon>
        <taxon>Streptophyta</taxon>
        <taxon>Embryophyta</taxon>
        <taxon>Tracheophyta</taxon>
        <taxon>Spermatophyta</taxon>
        <taxon>Magnoliopsida</taxon>
        <taxon>eudicotyledons</taxon>
        <taxon>Gunneridae</taxon>
        <taxon>Pentapetalae</taxon>
        <taxon>asterids</taxon>
        <taxon>Ericales</taxon>
        <taxon>Theaceae</taxon>
        <taxon>Camellia</taxon>
    </lineage>
</organism>
<accession>A0ACC0IH45</accession>